<comment type="caution">
    <text evidence="3">The sequence shown here is derived from an EMBL/GenBank/DDBJ whole genome shotgun (WGS) entry which is preliminary data.</text>
</comment>
<sequence>MPAAAPPCLDRPAFEDLRDAVGAAALAVLLGRFAAQLRGWSLAADPPALAAEAHGVVASSGLIGFAPLSRLCAALERACTEGSPEEVRDLAARVADEKERVEAEIARLLAGPGAA</sequence>
<dbReference type="InterPro" id="IPR008207">
    <property type="entry name" value="Sig_transdc_His_kin_Hpt_dom"/>
</dbReference>
<reference evidence="3" key="1">
    <citation type="journal article" date="2021" name="Front. Microbiol.">
        <title>Comprehensive Comparative Genomics and Phenotyping of Methylobacterium Species.</title>
        <authorList>
            <person name="Alessa O."/>
            <person name="Ogura Y."/>
            <person name="Fujitani Y."/>
            <person name="Takami H."/>
            <person name="Hayashi T."/>
            <person name="Sahin N."/>
            <person name="Tani A."/>
        </authorList>
    </citation>
    <scope>NUCLEOTIDE SEQUENCE</scope>
    <source>
        <strain evidence="3">KCTC 52305</strain>
    </source>
</reference>
<proteinExistence type="predicted"/>
<dbReference type="Proteomes" id="UP001055167">
    <property type="component" value="Unassembled WGS sequence"/>
</dbReference>
<keyword evidence="4" id="KW-1185">Reference proteome</keyword>
<dbReference type="Pfam" id="PF01627">
    <property type="entry name" value="Hpt"/>
    <property type="match status" value="1"/>
</dbReference>
<keyword evidence="1" id="KW-0902">Two-component regulatory system</keyword>
<protein>
    <recommendedName>
        <fullName evidence="2">HPt domain-containing protein</fullName>
    </recommendedName>
</protein>
<gene>
    <name evidence="3" type="ORF">OPKNFCMD_5213</name>
</gene>
<dbReference type="Gene3D" id="1.20.120.160">
    <property type="entry name" value="HPT domain"/>
    <property type="match status" value="1"/>
</dbReference>
<reference evidence="3" key="2">
    <citation type="submission" date="2021-08" db="EMBL/GenBank/DDBJ databases">
        <authorList>
            <person name="Tani A."/>
            <person name="Ola A."/>
            <person name="Ogura Y."/>
            <person name="Katsura K."/>
            <person name="Hayashi T."/>
        </authorList>
    </citation>
    <scope>NUCLEOTIDE SEQUENCE</scope>
    <source>
        <strain evidence="3">KCTC 52305</strain>
    </source>
</reference>
<dbReference type="InterPro" id="IPR036641">
    <property type="entry name" value="HPT_dom_sf"/>
</dbReference>
<dbReference type="SUPFAM" id="SSF47226">
    <property type="entry name" value="Histidine-containing phosphotransfer domain, HPT domain"/>
    <property type="match status" value="1"/>
</dbReference>
<evidence type="ECO:0000313" key="4">
    <source>
        <dbReference type="Proteomes" id="UP001055167"/>
    </source>
</evidence>
<name>A0ABQ4R437_9HYPH</name>
<accession>A0ABQ4R437</accession>
<dbReference type="EMBL" id="BPQH01000019">
    <property type="protein sequence ID" value="GJD52448.1"/>
    <property type="molecule type" value="Genomic_DNA"/>
</dbReference>
<organism evidence="3 4">
    <name type="scientific">Methylobacterium crusticola</name>
    <dbReference type="NCBI Taxonomy" id="1697972"/>
    <lineage>
        <taxon>Bacteria</taxon>
        <taxon>Pseudomonadati</taxon>
        <taxon>Pseudomonadota</taxon>
        <taxon>Alphaproteobacteria</taxon>
        <taxon>Hyphomicrobiales</taxon>
        <taxon>Methylobacteriaceae</taxon>
        <taxon>Methylobacterium</taxon>
    </lineage>
</organism>
<feature type="domain" description="HPt" evidence="2">
    <location>
        <begin position="37"/>
        <end position="103"/>
    </location>
</feature>
<evidence type="ECO:0000259" key="2">
    <source>
        <dbReference type="Pfam" id="PF01627"/>
    </source>
</evidence>
<evidence type="ECO:0000256" key="1">
    <source>
        <dbReference type="ARBA" id="ARBA00023012"/>
    </source>
</evidence>
<evidence type="ECO:0000313" key="3">
    <source>
        <dbReference type="EMBL" id="GJD52448.1"/>
    </source>
</evidence>